<proteinExistence type="predicted"/>
<dbReference type="RefSeq" id="WP_110341400.1">
    <property type="nucleotide sequence ID" value="NZ_JACJHR010000087.1"/>
</dbReference>
<evidence type="ECO:0000313" key="2">
    <source>
        <dbReference type="Proteomes" id="UP000550260"/>
    </source>
</evidence>
<evidence type="ECO:0008006" key="3">
    <source>
        <dbReference type="Google" id="ProtNLM"/>
    </source>
</evidence>
<dbReference type="EMBL" id="JACJHR010000087">
    <property type="protein sequence ID" value="MBB2504983.1"/>
    <property type="molecule type" value="Genomic_DNA"/>
</dbReference>
<reference evidence="1 2" key="1">
    <citation type="submission" date="2020-08" db="EMBL/GenBank/DDBJ databases">
        <title>Amycolatopsis echigonensis JCM 21831.</title>
        <authorList>
            <person name="Tedsree N."/>
            <person name="Kuncharoen N."/>
            <person name="Likhitwitayawuid K."/>
            <person name="Tanasupawat S."/>
        </authorList>
    </citation>
    <scope>NUCLEOTIDE SEQUENCE [LARGE SCALE GENOMIC DNA]</scope>
    <source>
        <strain evidence="1 2">JCM 21831</strain>
    </source>
</reference>
<protein>
    <recommendedName>
        <fullName evidence="3">Phage integrase family protein</fullName>
    </recommendedName>
</protein>
<dbReference type="InterPro" id="IPR011010">
    <property type="entry name" value="DNA_brk_join_enz"/>
</dbReference>
<gene>
    <name evidence="1" type="ORF">H5411_38340</name>
</gene>
<sequence length="48" mass="5129">MLTAGASLAEIGQVLRHRDPITTTLYTKVDVAALRPVARHWPASDGTA</sequence>
<dbReference type="AlphaFoldDB" id="A0A8E1W603"/>
<accession>A0A8E1W603</accession>
<dbReference type="Proteomes" id="UP000550260">
    <property type="component" value="Unassembled WGS sequence"/>
</dbReference>
<dbReference type="SUPFAM" id="SSF56349">
    <property type="entry name" value="DNA breaking-rejoining enzymes"/>
    <property type="match status" value="1"/>
</dbReference>
<organism evidence="1 2">
    <name type="scientific">Amycolatopsis echigonensis</name>
    <dbReference type="NCBI Taxonomy" id="2576905"/>
    <lineage>
        <taxon>Bacteria</taxon>
        <taxon>Bacillati</taxon>
        <taxon>Actinomycetota</taxon>
        <taxon>Actinomycetes</taxon>
        <taxon>Pseudonocardiales</taxon>
        <taxon>Pseudonocardiaceae</taxon>
        <taxon>Amycolatopsis</taxon>
    </lineage>
</organism>
<name>A0A8E1W603_9PSEU</name>
<dbReference type="GO" id="GO:0003677">
    <property type="term" value="F:DNA binding"/>
    <property type="evidence" value="ECO:0007669"/>
    <property type="project" value="InterPro"/>
</dbReference>
<comment type="caution">
    <text evidence="1">The sequence shown here is derived from an EMBL/GenBank/DDBJ whole genome shotgun (WGS) entry which is preliminary data.</text>
</comment>
<evidence type="ECO:0000313" key="1">
    <source>
        <dbReference type="EMBL" id="MBB2504983.1"/>
    </source>
</evidence>